<feature type="compositionally biased region" description="Polar residues" evidence="1">
    <location>
        <begin position="23"/>
        <end position="35"/>
    </location>
</feature>
<reference evidence="4 5" key="1">
    <citation type="submission" date="2022-09" db="EMBL/GenBank/DDBJ databases">
        <authorList>
            <person name="Palmer J.M."/>
        </authorList>
    </citation>
    <scope>NUCLEOTIDE SEQUENCE [LARGE SCALE GENOMIC DNA]</scope>
    <source>
        <strain evidence="4 5">DSM 7382</strain>
    </source>
</reference>
<feature type="compositionally biased region" description="Low complexity" evidence="1">
    <location>
        <begin position="1"/>
        <end position="10"/>
    </location>
</feature>
<keyword evidence="2" id="KW-0472">Membrane</keyword>
<feature type="transmembrane region" description="Helical" evidence="2">
    <location>
        <begin position="293"/>
        <end position="311"/>
    </location>
</feature>
<proteinExistence type="predicted"/>
<feature type="transmembrane region" description="Helical" evidence="2">
    <location>
        <begin position="125"/>
        <end position="142"/>
    </location>
</feature>
<feature type="transmembrane region" description="Helical" evidence="2">
    <location>
        <begin position="318"/>
        <end position="339"/>
    </location>
</feature>
<feature type="transmembrane region" description="Helical" evidence="2">
    <location>
        <begin position="258"/>
        <end position="281"/>
    </location>
</feature>
<evidence type="ECO:0000313" key="4">
    <source>
        <dbReference type="EMBL" id="KAK7694796.1"/>
    </source>
</evidence>
<dbReference type="Gene3D" id="2.170.130.20">
    <property type="entry name" value="LCCL-like domain"/>
    <property type="match status" value="1"/>
</dbReference>
<feature type="transmembrane region" description="Helical" evidence="2">
    <location>
        <begin position="351"/>
        <end position="370"/>
    </location>
</feature>
<evidence type="ECO:0000313" key="5">
    <source>
        <dbReference type="Proteomes" id="UP001385951"/>
    </source>
</evidence>
<dbReference type="PANTHER" id="PTHR31331">
    <property type="entry name" value="LCCL DOMAIN PROTEIN (AFU_ORTHOLOGUE AFUA_5G08630)"/>
    <property type="match status" value="1"/>
</dbReference>
<dbReference type="PROSITE" id="PS50820">
    <property type="entry name" value="LCCL"/>
    <property type="match status" value="1"/>
</dbReference>
<dbReference type="Pfam" id="PF03815">
    <property type="entry name" value="LCCL"/>
    <property type="match status" value="1"/>
</dbReference>
<sequence>MEASSSSSSSGTFHHNLERQSESHTSTPSQKFSPAQTLTIEEISGPELGREIPRQTWYRRFGRAAGFENAKVQKVWQYIRGPRPKRDLAGPTPFLNLTFHAGNKDWNLALEPFWIRITKPFTNPWLFVVLAIGYIIGFAFFARAQSFQTPSDAFIDCTSVYWVANDGCGLNGEDCGAADSSTFDFRCPAQCNNVILQNPRTIGNGQLDLVPLIVGGGDANGTYRGDTFICAAAVQAGLVSNSVGGCASLQIISNFTDFLPLTANGLTSIGFPTIFPLAFRFLSETSLSHCEDLRNPALAFNVLVTALLFLVLRPKPVVLYWCLVCIGYWHVTLFSQPRASPPPIDQAFESFLPTLFIAYAFWRLGFRFVLPAFRKAPLEASVWYLAPFWFGVLLNITTNWIPIDRLVASDIQRRPGALTAIIVLVIIVVAVVINQVRVIRKTGWLFHYLGWYVAGGLVLLVMSQLPGLTLRLHHYIIPMALIPGTAFPTRLSAIYQGLLLGMFLNGVAAFGLDSILQTPDDLRRDAPLGSSLPSFATNSTSYNSSIPWLNQTVFWDAIPDTLAASEGWDGFALLVDDVERYIGTALNYSLAALQEGIPHFFRLAYTNAGQSGDFTMAATLWPNGTWVDPLPGPS</sequence>
<comment type="caution">
    <text evidence="4">The sequence shown here is derived from an EMBL/GenBank/DDBJ whole genome shotgun (WGS) entry which is preliminary data.</text>
</comment>
<dbReference type="AlphaFoldDB" id="A0AAW0GQ08"/>
<name>A0AAW0GQ08_9APHY</name>
<protein>
    <recommendedName>
        <fullName evidence="3">LCCL domain-containing protein</fullName>
    </recommendedName>
</protein>
<feature type="transmembrane region" description="Helical" evidence="2">
    <location>
        <begin position="493"/>
        <end position="516"/>
    </location>
</feature>
<dbReference type="InterPro" id="IPR004043">
    <property type="entry name" value="LCCL"/>
</dbReference>
<keyword evidence="5" id="KW-1185">Reference proteome</keyword>
<feature type="transmembrane region" description="Helical" evidence="2">
    <location>
        <begin position="382"/>
        <end position="403"/>
    </location>
</feature>
<dbReference type="InterPro" id="IPR051957">
    <property type="entry name" value="CRISP-LCCL_domain"/>
</dbReference>
<evidence type="ECO:0000259" key="3">
    <source>
        <dbReference type="PROSITE" id="PS50820"/>
    </source>
</evidence>
<accession>A0AAW0GQ08</accession>
<feature type="domain" description="LCCL" evidence="3">
    <location>
        <begin position="168"/>
        <end position="269"/>
    </location>
</feature>
<feature type="transmembrane region" description="Helical" evidence="2">
    <location>
        <begin position="415"/>
        <end position="433"/>
    </location>
</feature>
<dbReference type="EMBL" id="JASBNA010000002">
    <property type="protein sequence ID" value="KAK7694796.1"/>
    <property type="molecule type" value="Genomic_DNA"/>
</dbReference>
<gene>
    <name evidence="4" type="ORF">QCA50_001984</name>
</gene>
<keyword evidence="2" id="KW-0812">Transmembrane</keyword>
<feature type="region of interest" description="Disordered" evidence="1">
    <location>
        <begin position="1"/>
        <end position="35"/>
    </location>
</feature>
<dbReference type="Proteomes" id="UP001385951">
    <property type="component" value="Unassembled WGS sequence"/>
</dbReference>
<dbReference type="InterPro" id="IPR036609">
    <property type="entry name" value="LCCL_sf"/>
</dbReference>
<organism evidence="4 5">
    <name type="scientific">Cerrena zonata</name>
    <dbReference type="NCBI Taxonomy" id="2478898"/>
    <lineage>
        <taxon>Eukaryota</taxon>
        <taxon>Fungi</taxon>
        <taxon>Dikarya</taxon>
        <taxon>Basidiomycota</taxon>
        <taxon>Agaricomycotina</taxon>
        <taxon>Agaricomycetes</taxon>
        <taxon>Polyporales</taxon>
        <taxon>Cerrenaceae</taxon>
        <taxon>Cerrena</taxon>
    </lineage>
</organism>
<dbReference type="PANTHER" id="PTHR31331:SF1">
    <property type="entry name" value="CYSTEINE RICH SECRETORY PROTEIN LCCL DOMAIN CONTAINING 2"/>
    <property type="match status" value="1"/>
</dbReference>
<dbReference type="SUPFAM" id="SSF69848">
    <property type="entry name" value="LCCL domain"/>
    <property type="match status" value="1"/>
</dbReference>
<keyword evidence="2" id="KW-1133">Transmembrane helix</keyword>
<feature type="transmembrane region" description="Helical" evidence="2">
    <location>
        <begin position="445"/>
        <end position="465"/>
    </location>
</feature>
<evidence type="ECO:0000256" key="1">
    <source>
        <dbReference type="SAM" id="MobiDB-lite"/>
    </source>
</evidence>
<evidence type="ECO:0000256" key="2">
    <source>
        <dbReference type="SAM" id="Phobius"/>
    </source>
</evidence>